<name>A0A1G7FUU5_9BACL</name>
<organism evidence="1 2">
    <name type="scientific">Bhargavaea beijingensis</name>
    <dbReference type="NCBI Taxonomy" id="426756"/>
    <lineage>
        <taxon>Bacteria</taxon>
        <taxon>Bacillati</taxon>
        <taxon>Bacillota</taxon>
        <taxon>Bacilli</taxon>
        <taxon>Bacillales</taxon>
        <taxon>Caryophanaceae</taxon>
        <taxon>Bhargavaea</taxon>
    </lineage>
</organism>
<dbReference type="RefSeq" id="WP_245696932.1">
    <property type="nucleotide sequence ID" value="NZ_FNAR01000021.1"/>
</dbReference>
<sequence length="83" mass="9487">MCKITNGTAVKFNSTTFSDVACKESDVEELLRKNIYMICDEEESMLIVGKQVRNAQRGISDLTANCLFFEWMKICSFSIKFKS</sequence>
<dbReference type="Proteomes" id="UP000198823">
    <property type="component" value="Unassembled WGS sequence"/>
</dbReference>
<protein>
    <submittedName>
        <fullName evidence="1">Uncharacterized protein</fullName>
    </submittedName>
</protein>
<dbReference type="EMBL" id="FNAR01000021">
    <property type="protein sequence ID" value="SDE79680.1"/>
    <property type="molecule type" value="Genomic_DNA"/>
</dbReference>
<dbReference type="AlphaFoldDB" id="A0A1G7FUU5"/>
<proteinExistence type="predicted"/>
<evidence type="ECO:0000313" key="2">
    <source>
        <dbReference type="Proteomes" id="UP000198823"/>
    </source>
</evidence>
<gene>
    <name evidence="1" type="ORF">SAMN04488126_12125</name>
</gene>
<reference evidence="1 2" key="1">
    <citation type="submission" date="2016-10" db="EMBL/GenBank/DDBJ databases">
        <authorList>
            <person name="de Groot N.N."/>
        </authorList>
    </citation>
    <scope>NUCLEOTIDE SEQUENCE [LARGE SCALE GENOMIC DNA]</scope>
    <source>
        <strain evidence="1 2">CGMCC 1.6762</strain>
    </source>
</reference>
<evidence type="ECO:0000313" key="1">
    <source>
        <dbReference type="EMBL" id="SDE79680.1"/>
    </source>
</evidence>
<accession>A0A1G7FUU5</accession>